<name>A0A7C3PJW4_9CYAN</name>
<dbReference type="EMBL" id="DSRU01000438">
    <property type="protein sequence ID" value="HFN01716.1"/>
    <property type="molecule type" value="Genomic_DNA"/>
</dbReference>
<accession>A0A7C3PJW4</accession>
<dbReference type="AlphaFoldDB" id="A0A7C3PJW4"/>
<comment type="caution">
    <text evidence="1">The sequence shown here is derived from an EMBL/GenBank/DDBJ whole genome shotgun (WGS) entry which is preliminary data.</text>
</comment>
<organism evidence="1">
    <name type="scientific">Oscillatoriales cyanobacterium SpSt-418</name>
    <dbReference type="NCBI Taxonomy" id="2282169"/>
    <lineage>
        <taxon>Bacteria</taxon>
        <taxon>Bacillati</taxon>
        <taxon>Cyanobacteriota</taxon>
        <taxon>Cyanophyceae</taxon>
        <taxon>Oscillatoriophycideae</taxon>
        <taxon>Oscillatoriales</taxon>
    </lineage>
</organism>
<dbReference type="Gene3D" id="1.20.5.2050">
    <property type="match status" value="1"/>
</dbReference>
<proteinExistence type="predicted"/>
<sequence>MQGWLIFVGISRIEQPQKKNFGYYVRLTRQGQQTAKFFSDKQYGGKSKALKAAEQYLQTLTQQLPPKSQAGRLTVRNTTGIVGVNRTRSTSRGHTYDYWQASWGSGSERKSMKFAVNKYGEKKAQELAIAARQRWEEATTLTITQQSLARLLFQLQLGIVDAARAEALTTDEKALLLAQVATLAQVPKAKTAASRQALTEQAKLIFLPFFQSHTPPTDYLQNIEAIWSKVLEYFNTQPTT</sequence>
<evidence type="ECO:0000313" key="1">
    <source>
        <dbReference type="EMBL" id="HFN01716.1"/>
    </source>
</evidence>
<reference evidence="1" key="1">
    <citation type="journal article" date="2020" name="mSystems">
        <title>Genome- and Community-Level Interaction Insights into Carbon Utilization and Element Cycling Functions of Hydrothermarchaeota in Hydrothermal Sediment.</title>
        <authorList>
            <person name="Zhou Z."/>
            <person name="Liu Y."/>
            <person name="Xu W."/>
            <person name="Pan J."/>
            <person name="Luo Z.H."/>
            <person name="Li M."/>
        </authorList>
    </citation>
    <scope>NUCLEOTIDE SEQUENCE [LARGE SCALE GENOMIC DNA]</scope>
    <source>
        <strain evidence="1">SpSt-418</strain>
    </source>
</reference>
<gene>
    <name evidence="1" type="ORF">ENR64_29030</name>
</gene>
<protein>
    <submittedName>
        <fullName evidence="1">AP2 domain-containing protein</fullName>
    </submittedName>
</protein>